<keyword evidence="4" id="KW-1185">Reference proteome</keyword>
<comment type="caution">
    <text evidence="3">The sequence shown here is derived from an EMBL/GenBank/DDBJ whole genome shotgun (WGS) entry which is preliminary data.</text>
</comment>
<sequence length="217" mass="23968">MTVFRVLFLTVTASLLLAGCASLSEEQCTTGDWKGIGVQDGQAGKPVNRIEDHKKACGKYGIEPDMAAYQAGRRIGLKSYCTIPSGFQQGRLGNSYQGVCSGATAPAFQKGYSLGSQLRNAHEKLDEVESRISYAEQRIDDLHDDIIGTSCAAGKKGRDCRRKLRDMRDELADRRADLTFDRLEVLQARTNLEQVRAHVISQMGYIAPGYVIQARYQ</sequence>
<gene>
    <name evidence="3" type="ORF">A3843_07360</name>
</gene>
<proteinExistence type="predicted"/>
<organism evidence="3 4">
    <name type="scientific">Pseudovibrio exalbescens</name>
    <dbReference type="NCBI Taxonomy" id="197461"/>
    <lineage>
        <taxon>Bacteria</taxon>
        <taxon>Pseudomonadati</taxon>
        <taxon>Pseudomonadota</taxon>
        <taxon>Alphaproteobacteria</taxon>
        <taxon>Hyphomicrobiales</taxon>
        <taxon>Stappiaceae</taxon>
        <taxon>Pseudovibrio</taxon>
    </lineage>
</organism>
<evidence type="ECO:0000313" key="3">
    <source>
        <dbReference type="EMBL" id="OKL44229.1"/>
    </source>
</evidence>
<dbReference type="STRING" id="197461.A3843_07360"/>
<evidence type="ECO:0008006" key="5">
    <source>
        <dbReference type="Google" id="ProtNLM"/>
    </source>
</evidence>
<feature type="signal peptide" evidence="2">
    <location>
        <begin position="1"/>
        <end position="24"/>
    </location>
</feature>
<evidence type="ECO:0000256" key="2">
    <source>
        <dbReference type="SAM" id="SignalP"/>
    </source>
</evidence>
<dbReference type="InterPro" id="IPR021242">
    <property type="entry name" value="DUF2799"/>
</dbReference>
<dbReference type="Pfam" id="PF10973">
    <property type="entry name" value="DUF2799"/>
    <property type="match status" value="1"/>
</dbReference>
<feature type="chain" id="PRO_5010545440" description="DUF2799 domain-containing protein" evidence="2">
    <location>
        <begin position="25"/>
        <end position="217"/>
    </location>
</feature>
<dbReference type="RefSeq" id="WP_051269244.1">
    <property type="nucleotide sequence ID" value="NZ_LVVZ01000014.1"/>
</dbReference>
<keyword evidence="2" id="KW-0732">Signal</keyword>
<dbReference type="EMBL" id="LVVZ01000014">
    <property type="protein sequence ID" value="OKL44229.1"/>
    <property type="molecule type" value="Genomic_DNA"/>
</dbReference>
<keyword evidence="1" id="KW-0175">Coiled coil</keyword>
<feature type="coiled-coil region" evidence="1">
    <location>
        <begin position="118"/>
        <end position="145"/>
    </location>
</feature>
<protein>
    <recommendedName>
        <fullName evidence="5">DUF2799 domain-containing protein</fullName>
    </recommendedName>
</protein>
<dbReference type="AlphaFoldDB" id="A0A1U7JHL7"/>
<evidence type="ECO:0000256" key="1">
    <source>
        <dbReference type="SAM" id="Coils"/>
    </source>
</evidence>
<accession>A0A1U7JHL7</accession>
<dbReference type="PROSITE" id="PS51257">
    <property type="entry name" value="PROKAR_LIPOPROTEIN"/>
    <property type="match status" value="1"/>
</dbReference>
<reference evidence="3 4" key="1">
    <citation type="submission" date="2016-03" db="EMBL/GenBank/DDBJ databases">
        <title>Genome sequence of Nesiotobacter sp. nov., a moderately halophilic alphaproteobacterium isolated from the Yellow Sea, China.</title>
        <authorList>
            <person name="Zhang G."/>
            <person name="Zhang R."/>
        </authorList>
    </citation>
    <scope>NUCLEOTIDE SEQUENCE [LARGE SCALE GENOMIC DNA]</scope>
    <source>
        <strain evidence="3 4">WB1-6</strain>
    </source>
</reference>
<dbReference type="Proteomes" id="UP000185783">
    <property type="component" value="Unassembled WGS sequence"/>
</dbReference>
<name>A0A1U7JHL7_9HYPH</name>
<evidence type="ECO:0000313" key="4">
    <source>
        <dbReference type="Proteomes" id="UP000185783"/>
    </source>
</evidence>